<dbReference type="Proteomes" id="UP001164743">
    <property type="component" value="Chromosome 8A"/>
</dbReference>
<gene>
    <name evidence="1" type="ORF">PtA15_8A199</name>
</gene>
<evidence type="ECO:0000313" key="2">
    <source>
        <dbReference type="Proteomes" id="UP001164743"/>
    </source>
</evidence>
<reference evidence="1" key="1">
    <citation type="submission" date="2022-10" db="EMBL/GenBank/DDBJ databases">
        <title>Puccinia triticina Genome sequencing and assembly.</title>
        <authorList>
            <person name="Li C."/>
        </authorList>
    </citation>
    <scope>NUCLEOTIDE SEQUENCE</scope>
    <source>
        <strain evidence="1">Pt15</strain>
    </source>
</reference>
<keyword evidence="2" id="KW-1185">Reference proteome</keyword>
<name>A0ABY7CQI0_9BASI</name>
<accession>A0ABY7CQI0</accession>
<dbReference type="EMBL" id="CP110428">
    <property type="protein sequence ID" value="WAQ87295.1"/>
    <property type="molecule type" value="Genomic_DNA"/>
</dbReference>
<evidence type="ECO:0000313" key="1">
    <source>
        <dbReference type="EMBL" id="WAQ87295.1"/>
    </source>
</evidence>
<proteinExistence type="predicted"/>
<dbReference type="RefSeq" id="XP_053022850.1">
    <property type="nucleotide sequence ID" value="XM_053171602.1"/>
</dbReference>
<dbReference type="GeneID" id="77812497"/>
<organism evidence="1 2">
    <name type="scientific">Puccinia triticina</name>
    <dbReference type="NCBI Taxonomy" id="208348"/>
    <lineage>
        <taxon>Eukaryota</taxon>
        <taxon>Fungi</taxon>
        <taxon>Dikarya</taxon>
        <taxon>Basidiomycota</taxon>
        <taxon>Pucciniomycotina</taxon>
        <taxon>Pucciniomycetes</taxon>
        <taxon>Pucciniales</taxon>
        <taxon>Pucciniaceae</taxon>
        <taxon>Puccinia</taxon>
    </lineage>
</organism>
<protein>
    <submittedName>
        <fullName evidence="1">Uncharacterized protein</fullName>
    </submittedName>
</protein>
<sequence length="96" mass="10688">MLLRKKWPRPINPKWVTFSNLDRSQPLHSDLPAILSVDGSNSGKSLRKARSVTGHLFQACDPPLQPSGREAGAVCCDVDLVRLNSPAFVNQHCRRQ</sequence>